<dbReference type="PANTHER" id="PTHR43280">
    <property type="entry name" value="ARAC-FAMILY TRANSCRIPTIONAL REGULATOR"/>
    <property type="match status" value="1"/>
</dbReference>
<evidence type="ECO:0000256" key="1">
    <source>
        <dbReference type="ARBA" id="ARBA00023015"/>
    </source>
</evidence>
<feature type="transmembrane region" description="Helical" evidence="4">
    <location>
        <begin position="291"/>
        <end position="317"/>
    </location>
</feature>
<keyword evidence="4" id="KW-1133">Transmembrane helix</keyword>
<dbReference type="PANTHER" id="PTHR43280:SF28">
    <property type="entry name" value="HTH-TYPE TRANSCRIPTIONAL ACTIVATOR RHAS"/>
    <property type="match status" value="1"/>
</dbReference>
<reference evidence="6 7" key="1">
    <citation type="submission" date="2021-10" db="EMBL/GenBank/DDBJ databases">
        <title>Anaerobic single-cell dispensing facilitates the cultivation of human gut bacteria.</title>
        <authorList>
            <person name="Afrizal A."/>
        </authorList>
    </citation>
    <scope>NUCLEOTIDE SEQUENCE [LARGE SCALE GENOMIC DNA]</scope>
    <source>
        <strain evidence="6 7">CLA-AA-H224</strain>
    </source>
</reference>
<accession>A0AAE3E4W7</accession>
<keyword evidence="4" id="KW-0472">Membrane</keyword>
<evidence type="ECO:0000256" key="4">
    <source>
        <dbReference type="SAM" id="Phobius"/>
    </source>
</evidence>
<evidence type="ECO:0000313" key="6">
    <source>
        <dbReference type="EMBL" id="MCC2221865.1"/>
    </source>
</evidence>
<dbReference type="PROSITE" id="PS01124">
    <property type="entry name" value="HTH_ARAC_FAMILY_2"/>
    <property type="match status" value="1"/>
</dbReference>
<keyword evidence="7" id="KW-1185">Reference proteome</keyword>
<dbReference type="Gene3D" id="1.10.10.60">
    <property type="entry name" value="Homeodomain-like"/>
    <property type="match status" value="2"/>
</dbReference>
<dbReference type="InterPro" id="IPR018062">
    <property type="entry name" value="HTH_AraC-typ_CS"/>
</dbReference>
<evidence type="ECO:0000256" key="3">
    <source>
        <dbReference type="ARBA" id="ARBA00023163"/>
    </source>
</evidence>
<dbReference type="EMBL" id="JAJEQN010000022">
    <property type="protein sequence ID" value="MCC2221865.1"/>
    <property type="molecule type" value="Genomic_DNA"/>
</dbReference>
<proteinExistence type="predicted"/>
<keyword evidence="2" id="KW-0238">DNA-binding</keyword>
<dbReference type="AlphaFoldDB" id="A0AAE3E4W7"/>
<feature type="transmembrane region" description="Helical" evidence="4">
    <location>
        <begin position="12"/>
        <end position="34"/>
    </location>
</feature>
<keyword evidence="1" id="KW-0805">Transcription regulation</keyword>
<evidence type="ECO:0000313" key="7">
    <source>
        <dbReference type="Proteomes" id="UP001198200"/>
    </source>
</evidence>
<dbReference type="PROSITE" id="PS00041">
    <property type="entry name" value="HTH_ARAC_FAMILY_1"/>
    <property type="match status" value="1"/>
</dbReference>
<gene>
    <name evidence="6" type="ORF">LKD48_09495</name>
</gene>
<organism evidence="6 7">
    <name type="scientific">Anthropogastromicrobium aceti</name>
    <dbReference type="NCBI Taxonomy" id="2981768"/>
    <lineage>
        <taxon>Bacteria</taxon>
        <taxon>Bacillati</taxon>
        <taxon>Bacillota</taxon>
        <taxon>Clostridia</taxon>
        <taxon>Lachnospirales</taxon>
        <taxon>Lachnospiraceae</taxon>
        <taxon>Anthropogastromicrobium</taxon>
    </lineage>
</organism>
<keyword evidence="3" id="KW-0804">Transcription</keyword>
<dbReference type="SUPFAM" id="SSF46689">
    <property type="entry name" value="Homeodomain-like"/>
    <property type="match status" value="2"/>
</dbReference>
<keyword evidence="4" id="KW-0812">Transmembrane</keyword>
<evidence type="ECO:0000259" key="5">
    <source>
        <dbReference type="PROSITE" id="PS01124"/>
    </source>
</evidence>
<dbReference type="InterPro" id="IPR009057">
    <property type="entry name" value="Homeodomain-like_sf"/>
</dbReference>
<dbReference type="Proteomes" id="UP001198200">
    <property type="component" value="Unassembled WGS sequence"/>
</dbReference>
<dbReference type="GO" id="GO:0003700">
    <property type="term" value="F:DNA-binding transcription factor activity"/>
    <property type="evidence" value="ECO:0007669"/>
    <property type="project" value="InterPro"/>
</dbReference>
<name>A0AAE3E4W7_9FIRM</name>
<feature type="domain" description="HTH araC/xylS-type" evidence="5">
    <location>
        <begin position="632"/>
        <end position="731"/>
    </location>
</feature>
<dbReference type="Pfam" id="PF12833">
    <property type="entry name" value="HTH_18"/>
    <property type="match status" value="1"/>
</dbReference>
<evidence type="ECO:0000256" key="2">
    <source>
        <dbReference type="ARBA" id="ARBA00023125"/>
    </source>
</evidence>
<dbReference type="InterPro" id="IPR018060">
    <property type="entry name" value="HTH_AraC"/>
</dbReference>
<dbReference type="RefSeq" id="WP_308731879.1">
    <property type="nucleotide sequence ID" value="NZ_JAJEQN010000022.1"/>
</dbReference>
<comment type="caution">
    <text evidence="6">The sequence shown here is derived from an EMBL/GenBank/DDBJ whole genome shotgun (WGS) entry which is preliminary data.</text>
</comment>
<dbReference type="GO" id="GO:0043565">
    <property type="term" value="F:sequence-specific DNA binding"/>
    <property type="evidence" value="ECO:0007669"/>
    <property type="project" value="InterPro"/>
</dbReference>
<dbReference type="SMART" id="SM00342">
    <property type="entry name" value="HTH_ARAC"/>
    <property type="match status" value="1"/>
</dbReference>
<sequence length="734" mass="84450">MKGKKKTGQNILHYVIASSVVIVFIIAILGGYLFRFYYKKMQEDFYKENSVYIGNIAKTHGNELQILQDISMQIALSDSARFLLDEQPTKSAALKKQLNQYRSVNQFFDVMYCYYQKDQYLFNHMTSISIDLFCDTAYQLENYSPSEVKDLLCAKQKKLLVLPEEAIEGELVYFYDVQAKNVIYIYPVAPKYDTILIFFIGTDHYDDLFADEQENTRNTWLVYDGNVVVRHGANEIDNDLLLSELGDETGQKQVKLQGKNYLLTQEIDDVGFSYVALQPMNVFTDRLKTHLWGIAVLIILCCVPTFLIIGILSSRVLGGVKKINRMLPGEGEETYDLGKIEVGIRQLVNSSEDMKQDQMSLRKSRFIRSFLQSKYTALEILRRDAADARINISYGFQMVGVIGSSASGNEEKIFEQILEFIQKQENLDGYGIHLVNTNQRVMVLFGESEENLYQAYDKILRIGRVHCDEFVVAVSWAHRSLLNGSLAYLEANTAYDSRFLVDSSQIIRFTEIGQNSSVSNYQNLRSRYMVQLENTIRVGNEQEVEKAIHDLCKKLEEEHATLLTFRLLYDEVLRFLMDQWNGDEKDWNQVYNVFTLSRCLTMEDFTSLLTEACHMILDTKTDVKNHQSELVVKAMEIMQKTYSDPDLNMASLADQLGISPVTLAVEFKNETGISPSDYLAVVRLERAKELLRTTDQLVKQVSEAVGYEDDHVFIRRFKKYTGKTPGQYRKESQQ</sequence>
<protein>
    <submittedName>
        <fullName evidence="6">Helix-turn-helix transcriptional regulator</fullName>
    </submittedName>
</protein>